<dbReference type="Proteomes" id="UP000027138">
    <property type="component" value="Unassembled WGS sequence"/>
</dbReference>
<organism evidence="1 2">
    <name type="scientific">Jatropha curcas</name>
    <name type="common">Barbados nut</name>
    <dbReference type="NCBI Taxonomy" id="180498"/>
    <lineage>
        <taxon>Eukaryota</taxon>
        <taxon>Viridiplantae</taxon>
        <taxon>Streptophyta</taxon>
        <taxon>Embryophyta</taxon>
        <taxon>Tracheophyta</taxon>
        <taxon>Spermatophyta</taxon>
        <taxon>Magnoliopsida</taxon>
        <taxon>eudicotyledons</taxon>
        <taxon>Gunneridae</taxon>
        <taxon>Pentapetalae</taxon>
        <taxon>rosids</taxon>
        <taxon>fabids</taxon>
        <taxon>Malpighiales</taxon>
        <taxon>Euphorbiaceae</taxon>
        <taxon>Crotonoideae</taxon>
        <taxon>Jatropheae</taxon>
        <taxon>Jatropha</taxon>
    </lineage>
</organism>
<name>A0A067L8L0_JATCU</name>
<reference evidence="1 2" key="1">
    <citation type="journal article" date="2014" name="PLoS ONE">
        <title>Global Analysis of Gene Expression Profiles in Physic Nut (Jatropha curcas L.) Seedlings Exposed to Salt Stress.</title>
        <authorList>
            <person name="Zhang L."/>
            <person name="Zhang C."/>
            <person name="Wu P."/>
            <person name="Chen Y."/>
            <person name="Li M."/>
            <person name="Jiang H."/>
            <person name="Wu G."/>
        </authorList>
    </citation>
    <scope>NUCLEOTIDE SEQUENCE [LARGE SCALE GENOMIC DNA]</scope>
    <source>
        <strain evidence="2">cv. GZQX0401</strain>
        <tissue evidence="1">Young leaves</tissue>
    </source>
</reference>
<dbReference type="EMBL" id="KK914240">
    <property type="protein sequence ID" value="KDP44712.1"/>
    <property type="molecule type" value="Genomic_DNA"/>
</dbReference>
<proteinExistence type="predicted"/>
<dbReference type="AlphaFoldDB" id="A0A067L8L0"/>
<evidence type="ECO:0000313" key="2">
    <source>
        <dbReference type="Proteomes" id="UP000027138"/>
    </source>
</evidence>
<protein>
    <submittedName>
        <fullName evidence="1">Uncharacterized protein</fullName>
    </submittedName>
</protein>
<gene>
    <name evidence="1" type="ORF">JCGZ_01212</name>
</gene>
<keyword evidence="2" id="KW-1185">Reference proteome</keyword>
<accession>A0A067L8L0</accession>
<evidence type="ECO:0000313" key="1">
    <source>
        <dbReference type="EMBL" id="KDP44712.1"/>
    </source>
</evidence>
<dbReference type="OrthoDB" id="1726962at2759"/>
<sequence length="88" mass="9639">MEAPPQQEMTYYDHVKKRHEDKGCLYALSKKYILEIENVMCFTFDAVCSLSAAVVAVMRAASAVSSAAAAVVERKEKGYVCNCGVLSL</sequence>